<dbReference type="EMBL" id="LCMO01000036">
    <property type="protein sequence ID" value="KKU38063.1"/>
    <property type="molecule type" value="Genomic_DNA"/>
</dbReference>
<evidence type="ECO:0000313" key="3">
    <source>
        <dbReference type="Proteomes" id="UP000033818"/>
    </source>
</evidence>
<evidence type="ECO:0000256" key="1">
    <source>
        <dbReference type="SAM" id="Phobius"/>
    </source>
</evidence>
<feature type="transmembrane region" description="Helical" evidence="1">
    <location>
        <begin position="54"/>
        <end position="76"/>
    </location>
</feature>
<evidence type="ECO:0000313" key="2">
    <source>
        <dbReference type="EMBL" id="KKU38063.1"/>
    </source>
</evidence>
<feature type="transmembrane region" description="Helical" evidence="1">
    <location>
        <begin position="130"/>
        <end position="149"/>
    </location>
</feature>
<gene>
    <name evidence="2" type="ORF">UX53_C0036G0002</name>
</gene>
<keyword evidence="1" id="KW-1133">Transmembrane helix</keyword>
<organism evidence="2 3">
    <name type="scientific">Candidatus Azambacteria bacterium GW2011_GWB2_46_37</name>
    <dbReference type="NCBI Taxonomy" id="1618618"/>
    <lineage>
        <taxon>Bacteria</taxon>
        <taxon>Candidatus Azamiibacteriota</taxon>
    </lineage>
</organism>
<protein>
    <submittedName>
        <fullName evidence="2">Uncharacterized protein</fullName>
    </submittedName>
</protein>
<feature type="transmembrane region" description="Helical" evidence="1">
    <location>
        <begin position="88"/>
        <end position="110"/>
    </location>
</feature>
<sequence>MVRTALFQGVNAGSIPAGAAVSLIFVGFLLNLAWEAGQNLLYAWDPKISVFIPYIFFVSLKDTLVILAIYWLTALVRQKADWIFEMEAKDLIFAGFIGLAYALGAEFQAIQSGRWQYNELMPLIPGLEIGVTPILQMMILPIVTFYWALKKFWPAQLT</sequence>
<keyword evidence="1" id="KW-0472">Membrane</keyword>
<dbReference type="AlphaFoldDB" id="A0A0G1S795"/>
<feature type="transmembrane region" description="Helical" evidence="1">
    <location>
        <begin position="12"/>
        <end position="34"/>
    </location>
</feature>
<name>A0A0G1S795_9BACT</name>
<comment type="caution">
    <text evidence="2">The sequence shown here is derived from an EMBL/GenBank/DDBJ whole genome shotgun (WGS) entry which is preliminary data.</text>
</comment>
<proteinExistence type="predicted"/>
<keyword evidence="1" id="KW-0812">Transmembrane</keyword>
<accession>A0A0G1S795</accession>
<dbReference type="Proteomes" id="UP000033818">
    <property type="component" value="Unassembled WGS sequence"/>
</dbReference>
<reference evidence="2 3" key="1">
    <citation type="journal article" date="2015" name="Nature">
        <title>rRNA introns, odd ribosomes, and small enigmatic genomes across a large radiation of phyla.</title>
        <authorList>
            <person name="Brown C.T."/>
            <person name="Hug L.A."/>
            <person name="Thomas B.C."/>
            <person name="Sharon I."/>
            <person name="Castelle C.J."/>
            <person name="Singh A."/>
            <person name="Wilkins M.J."/>
            <person name="Williams K.H."/>
            <person name="Banfield J.F."/>
        </authorList>
    </citation>
    <scope>NUCLEOTIDE SEQUENCE [LARGE SCALE GENOMIC DNA]</scope>
</reference>